<evidence type="ECO:0000313" key="2">
    <source>
        <dbReference type="EMBL" id="MFD1052131.1"/>
    </source>
</evidence>
<comment type="caution">
    <text evidence="2">The sequence shown here is derived from an EMBL/GenBank/DDBJ whole genome shotgun (WGS) entry which is preliminary data.</text>
</comment>
<proteinExistence type="predicted"/>
<name>A0ABW3MNM5_9PSEU</name>
<sequence>MWKRLATLTTILFLLLTVNAYAGGPTSVIIVDPNTGKTAALYTNDKDYGLLMDVLGPRPPVPDGPDLHGGPGSSAINVTWLIHDAEVWRIDRVFLDDPAGPWVETQLEPGD</sequence>
<gene>
    <name evidence="2" type="ORF">ACFQ1S_44440</name>
</gene>
<protein>
    <submittedName>
        <fullName evidence="2">Uncharacterized protein</fullName>
    </submittedName>
</protein>
<feature type="non-terminal residue" evidence="2">
    <location>
        <position position="111"/>
    </location>
</feature>
<accession>A0ABW3MNM5</accession>
<evidence type="ECO:0000313" key="3">
    <source>
        <dbReference type="Proteomes" id="UP001597045"/>
    </source>
</evidence>
<dbReference type="EMBL" id="JBHTIS010004155">
    <property type="protein sequence ID" value="MFD1052131.1"/>
    <property type="molecule type" value="Genomic_DNA"/>
</dbReference>
<keyword evidence="1" id="KW-0732">Signal</keyword>
<dbReference type="Proteomes" id="UP001597045">
    <property type="component" value="Unassembled WGS sequence"/>
</dbReference>
<keyword evidence="3" id="KW-1185">Reference proteome</keyword>
<feature type="signal peptide" evidence="1">
    <location>
        <begin position="1"/>
        <end position="22"/>
    </location>
</feature>
<evidence type="ECO:0000256" key="1">
    <source>
        <dbReference type="SAM" id="SignalP"/>
    </source>
</evidence>
<feature type="chain" id="PRO_5045300110" evidence="1">
    <location>
        <begin position="23"/>
        <end position="111"/>
    </location>
</feature>
<reference evidence="3" key="1">
    <citation type="journal article" date="2019" name="Int. J. Syst. Evol. Microbiol.">
        <title>The Global Catalogue of Microorganisms (GCM) 10K type strain sequencing project: providing services to taxonomists for standard genome sequencing and annotation.</title>
        <authorList>
            <consortium name="The Broad Institute Genomics Platform"/>
            <consortium name="The Broad Institute Genome Sequencing Center for Infectious Disease"/>
            <person name="Wu L."/>
            <person name="Ma J."/>
        </authorList>
    </citation>
    <scope>NUCLEOTIDE SEQUENCE [LARGE SCALE GENOMIC DNA]</scope>
    <source>
        <strain evidence="3">JCM 31486</strain>
    </source>
</reference>
<organism evidence="2 3">
    <name type="scientific">Kibdelosporangium lantanae</name>
    <dbReference type="NCBI Taxonomy" id="1497396"/>
    <lineage>
        <taxon>Bacteria</taxon>
        <taxon>Bacillati</taxon>
        <taxon>Actinomycetota</taxon>
        <taxon>Actinomycetes</taxon>
        <taxon>Pseudonocardiales</taxon>
        <taxon>Pseudonocardiaceae</taxon>
        <taxon>Kibdelosporangium</taxon>
    </lineage>
</organism>